<evidence type="ECO:0000259" key="2">
    <source>
        <dbReference type="PROSITE" id="PS51464"/>
    </source>
</evidence>
<evidence type="ECO:0000313" key="3">
    <source>
        <dbReference type="EMBL" id="KOF19492.1"/>
    </source>
</evidence>
<dbReference type="PROSITE" id="PS51464">
    <property type="entry name" value="SIS"/>
    <property type="match status" value="1"/>
</dbReference>
<dbReference type="PROSITE" id="PS51071">
    <property type="entry name" value="HTH_RPIR"/>
    <property type="match status" value="1"/>
</dbReference>
<dbReference type="GO" id="GO:0003677">
    <property type="term" value="F:DNA binding"/>
    <property type="evidence" value="ECO:0007669"/>
    <property type="project" value="InterPro"/>
</dbReference>
<dbReference type="SUPFAM" id="SSF46689">
    <property type="entry name" value="Homeodomain-like"/>
    <property type="match status" value="1"/>
</dbReference>
<dbReference type="InterPro" id="IPR036388">
    <property type="entry name" value="WH-like_DNA-bd_sf"/>
</dbReference>
<name>A0A0L8BXS2_ENSAD</name>
<dbReference type="GO" id="GO:1901135">
    <property type="term" value="P:carbohydrate derivative metabolic process"/>
    <property type="evidence" value="ECO:0007669"/>
    <property type="project" value="InterPro"/>
</dbReference>
<dbReference type="Gene3D" id="3.40.50.10490">
    <property type="entry name" value="Glucose-6-phosphate isomerase like protein, domain 1"/>
    <property type="match status" value="1"/>
</dbReference>
<sequence>MSDTVNTDDTLSRLEQVLREGDASLTRSGRIVAAYLRDNLQNIPYETGATIAVQAGVSEMTVIRFIRGLGYASLKELKDALKPAESGNGSALDDMLERFRVQHGDVGGLETSLELELRAVTDAYRLTTLERWHSVVDLLTRCKSVYVVGFQGSKGLALDFSSRLKYARGGVRFAEGNAGVYSEVLESDPQETCLVLVDTAAYARKGLLLAERVRDLKIPLIIVTDRFSNWAYEFTDLVLQGSTYVKSFWDSTASLSVILNLLTNSVAGRLGPEAEKRFELMRDLGRHFDEFEVPPERE</sequence>
<comment type="caution">
    <text evidence="3">The sequence shown here is derived from an EMBL/GenBank/DDBJ whole genome shotgun (WGS) entry which is preliminary data.</text>
</comment>
<dbReference type="Pfam" id="PF01418">
    <property type="entry name" value="HTH_6"/>
    <property type="match status" value="1"/>
</dbReference>
<dbReference type="PANTHER" id="PTHR30514">
    <property type="entry name" value="GLUCOKINASE"/>
    <property type="match status" value="1"/>
</dbReference>
<protein>
    <recommendedName>
        <fullName evidence="5">RpiR family transcriptional regulator</fullName>
    </recommendedName>
</protein>
<dbReference type="SUPFAM" id="SSF53697">
    <property type="entry name" value="SIS domain"/>
    <property type="match status" value="1"/>
</dbReference>
<evidence type="ECO:0008006" key="5">
    <source>
        <dbReference type="Google" id="ProtNLM"/>
    </source>
</evidence>
<dbReference type="InterPro" id="IPR047640">
    <property type="entry name" value="RpiR-like"/>
</dbReference>
<dbReference type="Pfam" id="PF01380">
    <property type="entry name" value="SIS"/>
    <property type="match status" value="1"/>
</dbReference>
<evidence type="ECO:0000259" key="1">
    <source>
        <dbReference type="PROSITE" id="PS51071"/>
    </source>
</evidence>
<dbReference type="EMBL" id="LGAP01000005">
    <property type="protein sequence ID" value="KOF19492.1"/>
    <property type="molecule type" value="Genomic_DNA"/>
</dbReference>
<dbReference type="InterPro" id="IPR046348">
    <property type="entry name" value="SIS_dom_sf"/>
</dbReference>
<dbReference type="InterPro" id="IPR001347">
    <property type="entry name" value="SIS_dom"/>
</dbReference>
<feature type="domain" description="HTH rpiR-type" evidence="1">
    <location>
        <begin position="12"/>
        <end position="88"/>
    </location>
</feature>
<dbReference type="GO" id="GO:0003700">
    <property type="term" value="F:DNA-binding transcription factor activity"/>
    <property type="evidence" value="ECO:0007669"/>
    <property type="project" value="InterPro"/>
</dbReference>
<gene>
    <name evidence="3" type="ORF">AC244_12045</name>
</gene>
<dbReference type="Proteomes" id="UP000037425">
    <property type="component" value="Unassembled WGS sequence"/>
</dbReference>
<dbReference type="InterPro" id="IPR009057">
    <property type="entry name" value="Homeodomain-like_sf"/>
</dbReference>
<proteinExistence type="predicted"/>
<dbReference type="GO" id="GO:0097367">
    <property type="term" value="F:carbohydrate derivative binding"/>
    <property type="evidence" value="ECO:0007669"/>
    <property type="project" value="InterPro"/>
</dbReference>
<organism evidence="3 4">
    <name type="scientific">Ensifer adhaerens</name>
    <name type="common">Sinorhizobium morelense</name>
    <dbReference type="NCBI Taxonomy" id="106592"/>
    <lineage>
        <taxon>Bacteria</taxon>
        <taxon>Pseudomonadati</taxon>
        <taxon>Pseudomonadota</taxon>
        <taxon>Alphaproteobacteria</taxon>
        <taxon>Hyphomicrobiales</taxon>
        <taxon>Rhizobiaceae</taxon>
        <taxon>Sinorhizobium/Ensifer group</taxon>
        <taxon>Ensifer</taxon>
    </lineage>
</organism>
<dbReference type="OrthoDB" id="8582409at2"/>
<dbReference type="Gene3D" id="1.10.10.10">
    <property type="entry name" value="Winged helix-like DNA-binding domain superfamily/Winged helix DNA-binding domain"/>
    <property type="match status" value="1"/>
</dbReference>
<evidence type="ECO:0000313" key="4">
    <source>
        <dbReference type="Proteomes" id="UP000037425"/>
    </source>
</evidence>
<dbReference type="InterPro" id="IPR000281">
    <property type="entry name" value="HTH_RpiR"/>
</dbReference>
<accession>A0A0L8BXS2</accession>
<feature type="domain" description="SIS" evidence="2">
    <location>
        <begin position="135"/>
        <end position="272"/>
    </location>
</feature>
<dbReference type="PATRIC" id="fig|106592.7.peg.6354"/>
<dbReference type="AlphaFoldDB" id="A0A0L8BXS2"/>
<dbReference type="PANTHER" id="PTHR30514:SF18">
    <property type="entry name" value="RPIR-FAMILY TRANSCRIPTIONAL REGULATOR"/>
    <property type="match status" value="1"/>
</dbReference>
<reference evidence="4" key="1">
    <citation type="submission" date="2015-07" db="EMBL/GenBank/DDBJ databases">
        <title>Whole genome sequence of an Ensifer adhaerens strain isolated from a cave pool in the Wind Cave National Park.</title>
        <authorList>
            <person name="Eng W.W.H."/>
            <person name="Gan H.M."/>
            <person name="Barton H.A."/>
            <person name="Savka M.A."/>
        </authorList>
    </citation>
    <scope>NUCLEOTIDE SEQUENCE [LARGE SCALE GENOMIC DNA]</scope>
    <source>
        <strain evidence="4">SD006</strain>
    </source>
</reference>
<dbReference type="RefSeq" id="WP_053249054.1">
    <property type="nucleotide sequence ID" value="NZ_LGAP01000005.1"/>
</dbReference>